<comment type="subcellular location">
    <subcellularLocation>
        <location evidence="1">Nucleus</location>
    </subcellularLocation>
</comment>
<dbReference type="InterPro" id="IPR004102">
    <property type="entry name" value="Poly(ADP-ribose)pol_reg_dom"/>
</dbReference>
<dbReference type="GO" id="GO:0016779">
    <property type="term" value="F:nucleotidyltransferase activity"/>
    <property type="evidence" value="ECO:0007669"/>
    <property type="project" value="UniProtKB-KW"/>
</dbReference>
<organism evidence="21 22">
    <name type="scientific">Lasiosphaeria hispida</name>
    <dbReference type="NCBI Taxonomy" id="260671"/>
    <lineage>
        <taxon>Eukaryota</taxon>
        <taxon>Fungi</taxon>
        <taxon>Dikarya</taxon>
        <taxon>Ascomycota</taxon>
        <taxon>Pezizomycotina</taxon>
        <taxon>Sordariomycetes</taxon>
        <taxon>Sordariomycetidae</taxon>
        <taxon>Sordariales</taxon>
        <taxon>Lasiosphaeriaceae</taxon>
        <taxon>Lasiosphaeria</taxon>
    </lineage>
</organism>
<dbReference type="SMART" id="SM00773">
    <property type="entry name" value="WGR"/>
    <property type="match status" value="1"/>
</dbReference>
<dbReference type="EMBL" id="JAUIQD010000002">
    <property type="protein sequence ID" value="KAK3360411.1"/>
    <property type="molecule type" value="Genomic_DNA"/>
</dbReference>
<evidence type="ECO:0000256" key="7">
    <source>
        <dbReference type="ARBA" id="ARBA00022765"/>
    </source>
</evidence>
<comment type="similarity">
    <text evidence="13">Belongs to the ARTD/PARP family.</text>
</comment>
<evidence type="ECO:0000256" key="13">
    <source>
        <dbReference type="ARBA" id="ARBA00024347"/>
    </source>
</evidence>
<dbReference type="Pfam" id="PF00644">
    <property type="entry name" value="PARP"/>
    <property type="match status" value="1"/>
</dbReference>
<dbReference type="Proteomes" id="UP001275084">
    <property type="component" value="Unassembled WGS sequence"/>
</dbReference>
<dbReference type="SUPFAM" id="SSF47587">
    <property type="entry name" value="Domain of poly(ADP-ribose) polymerase"/>
    <property type="match status" value="1"/>
</dbReference>
<evidence type="ECO:0000256" key="5">
    <source>
        <dbReference type="ARBA" id="ARBA00022723"/>
    </source>
</evidence>
<keyword evidence="7" id="KW-0013">ADP-ribosylation</keyword>
<keyword evidence="12" id="KW-0539">Nucleus</keyword>
<dbReference type="GO" id="GO:0005730">
    <property type="term" value="C:nucleolus"/>
    <property type="evidence" value="ECO:0007669"/>
    <property type="project" value="TreeGrafter"/>
</dbReference>
<evidence type="ECO:0000256" key="16">
    <source>
        <dbReference type="SAM" id="MobiDB-lite"/>
    </source>
</evidence>
<sequence length="692" mass="75925">MPPKNATRTAAGAGALANCIIAFSGKFPGLTHAILKKQAEGLGAKVSSTVSNATTHLIATKSDYLTTSSKVSKAKDLGIPIIALQWLTNTAAKQAREPEAKYAFASMGDEEEDEEDEKDEEDEEDEEDGEDGEDNAQQSTSRKRSHAEMEDAETKGNAAKKAGAATETSARAKPKPKRKEVHVPLDEHCPFANCTVLIGSAGMVYDAALNQTNASANNNKFYRIQLLADSVGTYRVWTRWGRVGERGQTGKDTTALPLEAAIRLFDKKFKDKTGLPWLNRNEAPKPGKYVYVERNYTADSDEEDSETEDIKDKTKAADWEPPKSTLIKPIQDLMSLIFNTQFFNATMSDLNYDANKLPLGKLSKGVITRGFQALKDLSDLLDNQTLAQSTYGKAFPAAVEDLSNSFYSLIPHAFGRNRPPIIHTQLMVKKEIELLESLSDMKDAAVIMKLENGSAKDAVHPMDQQFSALNLDEMTPLDPGSAEFLHLREYLVKTQGATHANLHYQVEAIFRVARQGEGDRLNRFAPQPQDRRLLWHGSRTTNFGGILSQGLRIAPPEAPPNGYMFGKGVYLADMSSKSANYCVASASGGTALLLLCEAELGSPMLQLTNASYRAGDEAKTRRMLATWGQGNTGPRRWKDAGCVHPSLEGVTMPDTAVEPGPTGVAGASLYYNEYICYDSAQVRLRYLFRVRM</sequence>
<evidence type="ECO:0000259" key="17">
    <source>
        <dbReference type="PROSITE" id="PS50172"/>
    </source>
</evidence>
<dbReference type="Gene3D" id="3.40.50.10190">
    <property type="entry name" value="BRCT domain"/>
    <property type="match status" value="1"/>
</dbReference>
<keyword evidence="9" id="KW-0862">Zinc</keyword>
<dbReference type="EC" id="2.4.2.-" evidence="15"/>
<dbReference type="Pfam" id="PF02877">
    <property type="entry name" value="PARP_reg"/>
    <property type="match status" value="1"/>
</dbReference>
<dbReference type="GO" id="GO:0006302">
    <property type="term" value="P:double-strand break repair"/>
    <property type="evidence" value="ECO:0007669"/>
    <property type="project" value="TreeGrafter"/>
</dbReference>
<evidence type="ECO:0000256" key="15">
    <source>
        <dbReference type="RuleBase" id="RU362114"/>
    </source>
</evidence>
<dbReference type="CDD" id="cd07997">
    <property type="entry name" value="WGR_PARP"/>
    <property type="match status" value="1"/>
</dbReference>
<evidence type="ECO:0000256" key="14">
    <source>
        <dbReference type="ARBA" id="ARBA00033987"/>
    </source>
</evidence>
<dbReference type="FunFam" id="2.20.140.10:FF:000001">
    <property type="entry name" value="Poly [ADP-ribose] polymerase"/>
    <property type="match status" value="1"/>
</dbReference>
<dbReference type="PANTHER" id="PTHR10459:SF60">
    <property type="entry name" value="POLY [ADP-RIBOSE] POLYMERASE 2"/>
    <property type="match status" value="1"/>
</dbReference>
<name>A0AAJ0MIP5_9PEZI</name>
<evidence type="ECO:0000256" key="3">
    <source>
        <dbReference type="ARBA" id="ARBA00022679"/>
    </source>
</evidence>
<evidence type="ECO:0000313" key="22">
    <source>
        <dbReference type="Proteomes" id="UP001275084"/>
    </source>
</evidence>
<dbReference type="PROSITE" id="PS51060">
    <property type="entry name" value="PARP_ALPHA_HD"/>
    <property type="match status" value="1"/>
</dbReference>
<evidence type="ECO:0000313" key="21">
    <source>
        <dbReference type="EMBL" id="KAK3360411.1"/>
    </source>
</evidence>
<evidence type="ECO:0000256" key="11">
    <source>
        <dbReference type="ARBA" id="ARBA00023125"/>
    </source>
</evidence>
<feature type="domain" description="PARP catalytic" evidence="18">
    <location>
        <begin position="460"/>
        <end position="692"/>
    </location>
</feature>
<dbReference type="PROSITE" id="PS51059">
    <property type="entry name" value="PARP_CATALYTIC"/>
    <property type="match status" value="1"/>
</dbReference>
<evidence type="ECO:0000256" key="12">
    <source>
        <dbReference type="ARBA" id="ARBA00023242"/>
    </source>
</evidence>
<dbReference type="Gene3D" id="3.90.228.10">
    <property type="match status" value="1"/>
</dbReference>
<dbReference type="GO" id="GO:0070212">
    <property type="term" value="P:protein poly-ADP-ribosylation"/>
    <property type="evidence" value="ECO:0007669"/>
    <property type="project" value="TreeGrafter"/>
</dbReference>
<accession>A0AAJ0MIP5</accession>
<reference evidence="21" key="1">
    <citation type="journal article" date="2023" name="Mol. Phylogenet. Evol.">
        <title>Genome-scale phylogeny and comparative genomics of the fungal order Sordariales.</title>
        <authorList>
            <person name="Hensen N."/>
            <person name="Bonometti L."/>
            <person name="Westerberg I."/>
            <person name="Brannstrom I.O."/>
            <person name="Guillou S."/>
            <person name="Cros-Aarteil S."/>
            <person name="Calhoun S."/>
            <person name="Haridas S."/>
            <person name="Kuo A."/>
            <person name="Mondo S."/>
            <person name="Pangilinan J."/>
            <person name="Riley R."/>
            <person name="LaButti K."/>
            <person name="Andreopoulos B."/>
            <person name="Lipzen A."/>
            <person name="Chen C."/>
            <person name="Yan M."/>
            <person name="Daum C."/>
            <person name="Ng V."/>
            <person name="Clum A."/>
            <person name="Steindorff A."/>
            <person name="Ohm R.A."/>
            <person name="Martin F."/>
            <person name="Silar P."/>
            <person name="Natvig D.O."/>
            <person name="Lalanne C."/>
            <person name="Gautier V."/>
            <person name="Ament-Velasquez S.L."/>
            <person name="Kruys A."/>
            <person name="Hutchinson M.I."/>
            <person name="Powell A.J."/>
            <person name="Barry K."/>
            <person name="Miller A.N."/>
            <person name="Grigoriev I.V."/>
            <person name="Debuchy R."/>
            <person name="Gladieux P."/>
            <person name="Hiltunen Thoren M."/>
            <person name="Johannesson H."/>
        </authorList>
    </citation>
    <scope>NUCLEOTIDE SEQUENCE</scope>
    <source>
        <strain evidence="21">CBS 955.72</strain>
    </source>
</reference>
<evidence type="ECO:0000256" key="1">
    <source>
        <dbReference type="ARBA" id="ARBA00004123"/>
    </source>
</evidence>
<protein>
    <recommendedName>
        <fullName evidence="15">Poly [ADP-ribose] polymerase</fullName>
        <shortName evidence="15">PARP</shortName>
        <ecNumber evidence="15">2.4.2.-</ecNumber>
    </recommendedName>
</protein>
<feature type="compositionally biased region" description="Acidic residues" evidence="16">
    <location>
        <begin position="108"/>
        <end position="134"/>
    </location>
</feature>
<dbReference type="InterPro" id="IPR050800">
    <property type="entry name" value="ARTD/PARP"/>
</dbReference>
<reference evidence="21" key="2">
    <citation type="submission" date="2023-06" db="EMBL/GenBank/DDBJ databases">
        <authorList>
            <consortium name="Lawrence Berkeley National Laboratory"/>
            <person name="Haridas S."/>
            <person name="Hensen N."/>
            <person name="Bonometti L."/>
            <person name="Westerberg I."/>
            <person name="Brannstrom I.O."/>
            <person name="Guillou S."/>
            <person name="Cros-Aarteil S."/>
            <person name="Calhoun S."/>
            <person name="Kuo A."/>
            <person name="Mondo S."/>
            <person name="Pangilinan J."/>
            <person name="Riley R."/>
            <person name="Labutti K."/>
            <person name="Andreopoulos B."/>
            <person name="Lipzen A."/>
            <person name="Chen C."/>
            <person name="Yanf M."/>
            <person name="Daum C."/>
            <person name="Ng V."/>
            <person name="Clum A."/>
            <person name="Steindorff A."/>
            <person name="Ohm R."/>
            <person name="Martin F."/>
            <person name="Silar P."/>
            <person name="Natvig D."/>
            <person name="Lalanne C."/>
            <person name="Gautier V."/>
            <person name="Ament-Velasquez S.L."/>
            <person name="Kruys A."/>
            <person name="Hutchinson M.I."/>
            <person name="Powell A.J."/>
            <person name="Barry K."/>
            <person name="Miller A.N."/>
            <person name="Grigoriev I.V."/>
            <person name="Debuchy R."/>
            <person name="Gladieux P."/>
            <person name="Thoren M.H."/>
            <person name="Johannesson H."/>
        </authorList>
    </citation>
    <scope>NUCLEOTIDE SEQUENCE</scope>
    <source>
        <strain evidence="21">CBS 955.72</strain>
    </source>
</reference>
<comment type="catalytic activity">
    <reaction evidence="14">
        <text>NAD(+) + (ADP-D-ribosyl)n-acceptor = nicotinamide + (ADP-D-ribosyl)n+1-acceptor + H(+).</text>
        <dbReference type="EC" id="2.4.2.30"/>
    </reaction>
</comment>
<evidence type="ECO:0000256" key="6">
    <source>
        <dbReference type="ARBA" id="ARBA00022737"/>
    </source>
</evidence>
<dbReference type="Pfam" id="PF05406">
    <property type="entry name" value="WGR"/>
    <property type="match status" value="1"/>
</dbReference>
<dbReference type="SUPFAM" id="SSF142921">
    <property type="entry name" value="WGR domain-like"/>
    <property type="match status" value="1"/>
</dbReference>
<feature type="domain" description="PARP alpha-helical" evidence="19">
    <location>
        <begin position="323"/>
        <end position="449"/>
    </location>
</feature>
<dbReference type="FunFam" id="1.20.142.10:FF:000002">
    <property type="entry name" value="Poly [ADP-ribose] polymerase"/>
    <property type="match status" value="1"/>
</dbReference>
<keyword evidence="22" id="KW-1185">Reference proteome</keyword>
<evidence type="ECO:0000256" key="2">
    <source>
        <dbReference type="ARBA" id="ARBA00022676"/>
    </source>
</evidence>
<gene>
    <name evidence="21" type="ORF">B0T25DRAFT_446174</name>
</gene>
<dbReference type="GO" id="GO:0003950">
    <property type="term" value="F:NAD+ poly-ADP-ribosyltransferase activity"/>
    <property type="evidence" value="ECO:0007669"/>
    <property type="project" value="UniProtKB-UniRule"/>
</dbReference>
<feature type="compositionally biased region" description="Low complexity" evidence="16">
    <location>
        <begin position="155"/>
        <end position="169"/>
    </location>
</feature>
<feature type="region of interest" description="Disordered" evidence="16">
    <location>
        <begin position="296"/>
        <end position="316"/>
    </location>
</feature>
<dbReference type="GO" id="GO:1990404">
    <property type="term" value="F:NAD+-protein mono-ADP-ribosyltransferase activity"/>
    <property type="evidence" value="ECO:0007669"/>
    <property type="project" value="TreeGrafter"/>
</dbReference>
<dbReference type="SUPFAM" id="SSF56399">
    <property type="entry name" value="ADP-ribosylation"/>
    <property type="match status" value="1"/>
</dbReference>
<dbReference type="Gene3D" id="2.20.140.10">
    <property type="entry name" value="WGR domain"/>
    <property type="match status" value="1"/>
</dbReference>
<dbReference type="Pfam" id="PF00533">
    <property type="entry name" value="BRCT"/>
    <property type="match status" value="1"/>
</dbReference>
<keyword evidence="4" id="KW-0548">Nucleotidyltransferase</keyword>
<evidence type="ECO:0000259" key="18">
    <source>
        <dbReference type="PROSITE" id="PS51059"/>
    </source>
</evidence>
<keyword evidence="5" id="KW-0479">Metal-binding</keyword>
<dbReference type="GO" id="GO:0008270">
    <property type="term" value="F:zinc ion binding"/>
    <property type="evidence" value="ECO:0007669"/>
    <property type="project" value="UniProtKB-KW"/>
</dbReference>
<evidence type="ECO:0000256" key="9">
    <source>
        <dbReference type="ARBA" id="ARBA00022833"/>
    </source>
</evidence>
<comment type="caution">
    <text evidence="21">The sequence shown here is derived from an EMBL/GenBank/DDBJ whole genome shotgun (WGS) entry which is preliminary data.</text>
</comment>
<dbReference type="PROSITE" id="PS50172">
    <property type="entry name" value="BRCT"/>
    <property type="match status" value="1"/>
</dbReference>
<evidence type="ECO:0000256" key="8">
    <source>
        <dbReference type="ARBA" id="ARBA00022771"/>
    </source>
</evidence>
<dbReference type="PANTHER" id="PTHR10459">
    <property type="entry name" value="DNA LIGASE"/>
    <property type="match status" value="1"/>
</dbReference>
<dbReference type="InterPro" id="IPR001357">
    <property type="entry name" value="BRCT_dom"/>
</dbReference>
<keyword evidence="10 15" id="KW-0520">NAD</keyword>
<dbReference type="SUPFAM" id="SSF52113">
    <property type="entry name" value="BRCT domain"/>
    <property type="match status" value="1"/>
</dbReference>
<dbReference type="InterPro" id="IPR008893">
    <property type="entry name" value="WGR_domain"/>
</dbReference>
<dbReference type="InterPro" id="IPR036930">
    <property type="entry name" value="WGR_dom_sf"/>
</dbReference>
<evidence type="ECO:0000256" key="4">
    <source>
        <dbReference type="ARBA" id="ARBA00022695"/>
    </source>
</evidence>
<dbReference type="CDD" id="cd01437">
    <property type="entry name" value="parp_like"/>
    <property type="match status" value="1"/>
</dbReference>
<dbReference type="InterPro" id="IPR012317">
    <property type="entry name" value="Poly(ADP-ribose)pol_cat_dom"/>
</dbReference>
<dbReference type="SMART" id="SM00292">
    <property type="entry name" value="BRCT"/>
    <property type="match status" value="1"/>
</dbReference>
<keyword evidence="11" id="KW-0238">DNA-binding</keyword>
<dbReference type="Gene3D" id="1.20.142.10">
    <property type="entry name" value="Poly(ADP-ribose) polymerase, regulatory domain"/>
    <property type="match status" value="1"/>
</dbReference>
<keyword evidence="8" id="KW-0863">Zinc-finger</keyword>
<dbReference type="AlphaFoldDB" id="A0AAJ0MIP5"/>
<dbReference type="InterPro" id="IPR036616">
    <property type="entry name" value="Poly(ADP-ribose)pol_reg_dom_sf"/>
</dbReference>
<dbReference type="GO" id="GO:0003677">
    <property type="term" value="F:DNA binding"/>
    <property type="evidence" value="ECO:0007669"/>
    <property type="project" value="UniProtKB-KW"/>
</dbReference>
<feature type="region of interest" description="Disordered" evidence="16">
    <location>
        <begin position="103"/>
        <end position="181"/>
    </location>
</feature>
<keyword evidence="6" id="KW-0677">Repeat</keyword>
<feature type="domain" description="WGR" evidence="20">
    <location>
        <begin position="193"/>
        <end position="289"/>
    </location>
</feature>
<evidence type="ECO:0000259" key="19">
    <source>
        <dbReference type="PROSITE" id="PS51060"/>
    </source>
</evidence>
<proteinExistence type="inferred from homology"/>
<feature type="domain" description="BRCT" evidence="17">
    <location>
        <begin position="11"/>
        <end position="104"/>
    </location>
</feature>
<evidence type="ECO:0000256" key="10">
    <source>
        <dbReference type="ARBA" id="ARBA00023027"/>
    </source>
</evidence>
<keyword evidence="3 15" id="KW-0808">Transferase</keyword>
<keyword evidence="2 15" id="KW-0328">Glycosyltransferase</keyword>
<dbReference type="PROSITE" id="PS51977">
    <property type="entry name" value="WGR"/>
    <property type="match status" value="1"/>
</dbReference>
<evidence type="ECO:0000259" key="20">
    <source>
        <dbReference type="PROSITE" id="PS51977"/>
    </source>
</evidence>
<dbReference type="InterPro" id="IPR036420">
    <property type="entry name" value="BRCT_dom_sf"/>
</dbReference>